<accession>A0A9P5SK65</accession>
<feature type="compositionally biased region" description="Acidic residues" evidence="1">
    <location>
        <begin position="402"/>
        <end position="419"/>
    </location>
</feature>
<dbReference type="EMBL" id="JAAAUY010000298">
    <property type="protein sequence ID" value="KAF9331852.1"/>
    <property type="molecule type" value="Genomic_DNA"/>
</dbReference>
<feature type="compositionally biased region" description="Acidic residues" evidence="1">
    <location>
        <begin position="228"/>
        <end position="242"/>
    </location>
</feature>
<organism evidence="2 3">
    <name type="scientific">Podila minutissima</name>
    <dbReference type="NCBI Taxonomy" id="64525"/>
    <lineage>
        <taxon>Eukaryota</taxon>
        <taxon>Fungi</taxon>
        <taxon>Fungi incertae sedis</taxon>
        <taxon>Mucoromycota</taxon>
        <taxon>Mortierellomycotina</taxon>
        <taxon>Mortierellomycetes</taxon>
        <taxon>Mortierellales</taxon>
        <taxon>Mortierellaceae</taxon>
        <taxon>Podila</taxon>
    </lineage>
</organism>
<dbReference type="InterPro" id="IPR050600">
    <property type="entry name" value="SETD3_SETD6_MTase"/>
</dbReference>
<sequence>MTAQDLTNFLAWAEENGIKWDKNAIEVREGKHGLGVYAKKNLEGGFEAIQVPKSIVLSAVSTGIANLLEEENVEGYVGLTLAGMYEASLGTESVWSAYLALLANRTPVMASDLPEDARELMKKCEAYADIETDLKDMQSDYDTIVVPFIEKHPDVFTEDIKAKFFSFENFRIMTAHVSTRAIDVDDFHVSAFVPFVDFINHSSEPNAEHLAHEDVCEVCGALSCEHMDESDESDDEDVEEVPELAHENKEKRAAAKKAAAAAKDSESDDEEDGDWEDEDPENTCDIVLDEDIKKGDEITRNYGPFPNKIFLSKYGFAEIGNPDDTVTIQLEMIRKAADGILNNAALVEERVKWFLDTEDIFIGESDDEDSDEEHEGGCCDHDHEGHEHHDHEHTHVAKEAMADVDEEDEEEDSDDEDDFPRDIMYMDSDGAVDDRILMLMNVLFMEQEQFDKIQESVDVATEYFNDVFLRRDIEENGVEIMEENEDGTEDSKVELEPLTDAARQVRKNVLEAILAVIRLRADAYNVTDKTTAEDDLEALLNANLSGPLFYGGVCVQGEKQILQSGLKHYGDLLAAI</sequence>
<feature type="compositionally biased region" description="Basic and acidic residues" evidence="1">
    <location>
        <begin position="243"/>
        <end position="253"/>
    </location>
</feature>
<dbReference type="Proteomes" id="UP000696485">
    <property type="component" value="Unassembled WGS sequence"/>
</dbReference>
<evidence type="ECO:0000256" key="1">
    <source>
        <dbReference type="SAM" id="MobiDB-lite"/>
    </source>
</evidence>
<comment type="caution">
    <text evidence="2">The sequence shown here is derived from an EMBL/GenBank/DDBJ whole genome shotgun (WGS) entry which is preliminary data.</text>
</comment>
<dbReference type="InterPro" id="IPR011383">
    <property type="entry name" value="N-lys_methylase_SETD6"/>
</dbReference>
<dbReference type="GO" id="GO:0016279">
    <property type="term" value="F:protein-lysine N-methyltransferase activity"/>
    <property type="evidence" value="ECO:0007669"/>
    <property type="project" value="InterPro"/>
</dbReference>
<dbReference type="AlphaFoldDB" id="A0A9P5SK65"/>
<evidence type="ECO:0000313" key="3">
    <source>
        <dbReference type="Proteomes" id="UP000696485"/>
    </source>
</evidence>
<name>A0A9P5SK65_9FUNG</name>
<dbReference type="PANTHER" id="PTHR13271:SF34">
    <property type="entry name" value="N-LYSINE METHYLTRANSFERASE SETD6"/>
    <property type="match status" value="1"/>
</dbReference>
<dbReference type="GO" id="GO:0005634">
    <property type="term" value="C:nucleus"/>
    <property type="evidence" value="ECO:0007669"/>
    <property type="project" value="TreeGrafter"/>
</dbReference>
<evidence type="ECO:0008006" key="4">
    <source>
        <dbReference type="Google" id="ProtNLM"/>
    </source>
</evidence>
<feature type="compositionally biased region" description="Basic and acidic residues" evidence="1">
    <location>
        <begin position="375"/>
        <end position="401"/>
    </location>
</feature>
<gene>
    <name evidence="2" type="ORF">BG006_005283</name>
</gene>
<reference evidence="2" key="1">
    <citation type="journal article" date="2020" name="Fungal Divers.">
        <title>Resolving the Mortierellaceae phylogeny through synthesis of multi-gene phylogenetics and phylogenomics.</title>
        <authorList>
            <person name="Vandepol N."/>
            <person name="Liber J."/>
            <person name="Desiro A."/>
            <person name="Na H."/>
            <person name="Kennedy M."/>
            <person name="Barry K."/>
            <person name="Grigoriev I.V."/>
            <person name="Miller A.N."/>
            <person name="O'Donnell K."/>
            <person name="Stajich J.E."/>
            <person name="Bonito G."/>
        </authorList>
    </citation>
    <scope>NUCLEOTIDE SEQUENCE</scope>
    <source>
        <strain evidence="2">NVP1</strain>
    </source>
</reference>
<feature type="region of interest" description="Disordered" evidence="1">
    <location>
        <begin position="364"/>
        <end position="423"/>
    </location>
</feature>
<dbReference type="SUPFAM" id="SSF82199">
    <property type="entry name" value="SET domain"/>
    <property type="match status" value="2"/>
</dbReference>
<proteinExistence type="predicted"/>
<dbReference type="CDD" id="cd10527">
    <property type="entry name" value="SET_LSMT"/>
    <property type="match status" value="1"/>
</dbReference>
<dbReference type="InterPro" id="IPR046341">
    <property type="entry name" value="SET_dom_sf"/>
</dbReference>
<evidence type="ECO:0000313" key="2">
    <source>
        <dbReference type="EMBL" id="KAF9331852.1"/>
    </source>
</evidence>
<feature type="compositionally biased region" description="Acidic residues" evidence="1">
    <location>
        <begin position="364"/>
        <end position="374"/>
    </location>
</feature>
<dbReference type="PIRSF" id="PIRSF011771">
    <property type="entry name" value="RMS1_SET"/>
    <property type="match status" value="1"/>
</dbReference>
<dbReference type="PANTHER" id="PTHR13271">
    <property type="entry name" value="UNCHARACTERIZED PUTATIVE METHYLTRANSFERASE"/>
    <property type="match status" value="1"/>
</dbReference>
<feature type="compositionally biased region" description="Acidic residues" evidence="1">
    <location>
        <begin position="266"/>
        <end position="282"/>
    </location>
</feature>
<keyword evidence="3" id="KW-1185">Reference proteome</keyword>
<feature type="region of interest" description="Disordered" evidence="1">
    <location>
        <begin position="227"/>
        <end position="282"/>
    </location>
</feature>
<dbReference type="Gene3D" id="3.90.1410.10">
    <property type="entry name" value="set domain protein methyltransferase, domain 1"/>
    <property type="match status" value="1"/>
</dbReference>
<protein>
    <recommendedName>
        <fullName evidence="4">SET domain-containing protein</fullName>
    </recommendedName>
</protein>